<feature type="region of interest" description="Disordered" evidence="2">
    <location>
        <begin position="697"/>
        <end position="740"/>
    </location>
</feature>
<feature type="coiled-coil region" evidence="1">
    <location>
        <begin position="420"/>
        <end position="513"/>
    </location>
</feature>
<evidence type="ECO:0000256" key="1">
    <source>
        <dbReference type="SAM" id="Coils"/>
    </source>
</evidence>
<keyword evidence="4" id="KW-1185">Reference proteome</keyword>
<evidence type="ECO:0000313" key="4">
    <source>
        <dbReference type="Proteomes" id="UP000728185"/>
    </source>
</evidence>
<name>A0A8E0VKU2_9TREM</name>
<dbReference type="EMBL" id="LUCM01003988">
    <property type="protein sequence ID" value="KAA0195007.1"/>
    <property type="molecule type" value="Genomic_DNA"/>
</dbReference>
<evidence type="ECO:0000313" key="3">
    <source>
        <dbReference type="EMBL" id="KAA0195007.1"/>
    </source>
</evidence>
<dbReference type="InterPro" id="IPR039139">
    <property type="entry name" value="CCDC170-like"/>
</dbReference>
<sequence length="740" mass="85470">MQLNTQTALITKLKNENQELLDKLHFTSGEQKDLTDKFTALKTLSENAEMEKRKVQDNANELKKLLESESKKVKTLEEKITTQAVERERAENEVRKAEKRLEYFVTQMIRILDKYIREDQITSDECKDEKKLAQLLSRASQLVEENVKNRGTIQDLTDRVQNRELQLAERDRTVDRLGSQLTQTAECDRETRNLAQQLEYSRGNECILDRRVRELTENLMNAQGQIRDLENQLTQTKHENQHVYEMRREMSMREGAVFRESLAAILSSSRFPCSPTEVAIKEHARRIVSECAEQRELCARLEARLADATAKMDSLQSLKVNACDEIERVERDNLALRDHIRRIESELASSELTKDGHRADKKRYFLYLCKLASKVKLDQSLAVRMDMNELQEAILARNSLFVSVRVGQLTSGEFTLLTDLQANADRVTGLNRTIKRLQDQLSSKEIQLGMWRNKSSKLEEQVTQLNQQISESHVEKVNAQRFAAAERQVEVENARLRDELHRLRSEMLELTETKTQFLQSEDRMADLIRTNKELEDVRQKQATKITELLKVTNQQAAELNDQQKQSADFVQRLTDDVQSARRTIEQLRRSEKELFEFRGLVARLLGLDADALTVPNYDIVRKLENLIAKLREQHELQCNRLHHVLSDDLDMGTINRSPLRRSAAKQNVPEHGTYMAAPGVAVARSKEARYISGKTDVSLCADSSPNPPDKSVHQMEDGKQQTDQKKFSCTEPGRRDPRRY</sequence>
<evidence type="ECO:0000256" key="2">
    <source>
        <dbReference type="SAM" id="MobiDB-lite"/>
    </source>
</evidence>
<feature type="coiled-coil region" evidence="1">
    <location>
        <begin position="542"/>
        <end position="590"/>
    </location>
</feature>
<organism evidence="3 4">
    <name type="scientific">Fasciolopsis buskii</name>
    <dbReference type="NCBI Taxonomy" id="27845"/>
    <lineage>
        <taxon>Eukaryota</taxon>
        <taxon>Metazoa</taxon>
        <taxon>Spiralia</taxon>
        <taxon>Lophotrochozoa</taxon>
        <taxon>Platyhelminthes</taxon>
        <taxon>Trematoda</taxon>
        <taxon>Digenea</taxon>
        <taxon>Plagiorchiida</taxon>
        <taxon>Echinostomata</taxon>
        <taxon>Echinostomatoidea</taxon>
        <taxon>Fasciolidae</taxon>
        <taxon>Fasciolopsis</taxon>
    </lineage>
</organism>
<feature type="compositionally biased region" description="Basic and acidic residues" evidence="2">
    <location>
        <begin position="710"/>
        <end position="740"/>
    </location>
</feature>
<dbReference type="OrthoDB" id="5832575at2759"/>
<feature type="coiled-coil region" evidence="1">
    <location>
        <begin position="291"/>
        <end position="346"/>
    </location>
</feature>
<reference evidence="3" key="1">
    <citation type="submission" date="2019-05" db="EMBL/GenBank/DDBJ databases">
        <title>Annotation for the trematode Fasciolopsis buski.</title>
        <authorList>
            <person name="Choi Y.-J."/>
        </authorList>
    </citation>
    <scope>NUCLEOTIDE SEQUENCE</scope>
    <source>
        <strain evidence="3">HT</strain>
        <tissue evidence="3">Whole worm</tissue>
    </source>
</reference>
<feature type="coiled-coil region" evidence="1">
    <location>
        <begin position="212"/>
        <end position="246"/>
    </location>
</feature>
<dbReference type="Proteomes" id="UP000728185">
    <property type="component" value="Unassembled WGS sequence"/>
</dbReference>
<protein>
    <submittedName>
        <fullName evidence="3">Coiled-coil domain-containing protein C6orf97</fullName>
    </submittedName>
</protein>
<accession>A0A8E0VKU2</accession>
<proteinExistence type="predicted"/>
<gene>
    <name evidence="3" type="ORF">FBUS_03665</name>
</gene>
<comment type="caution">
    <text evidence="3">The sequence shown here is derived from an EMBL/GenBank/DDBJ whole genome shotgun (WGS) entry which is preliminary data.</text>
</comment>
<dbReference type="PANTHER" id="PTHR18863:SF6">
    <property type="entry name" value="COILED-COIL DOMAIN-CONTAINING PROTEIN 170"/>
    <property type="match status" value="1"/>
</dbReference>
<keyword evidence="1" id="KW-0175">Coiled coil</keyword>
<feature type="coiled-coil region" evidence="1">
    <location>
        <begin position="3"/>
        <end position="107"/>
    </location>
</feature>
<dbReference type="PANTHER" id="PTHR18863">
    <property type="entry name" value="TSEC-2-RELATED"/>
    <property type="match status" value="1"/>
</dbReference>
<dbReference type="AlphaFoldDB" id="A0A8E0VKU2"/>